<reference evidence="1 2" key="1">
    <citation type="submission" date="2018-04" db="EMBL/GenBank/DDBJ databases">
        <authorList>
            <person name="Zhang X."/>
            <person name="Yuan J."/>
            <person name="Li F."/>
            <person name="Xiang J."/>
        </authorList>
    </citation>
    <scope>NUCLEOTIDE SEQUENCE [LARGE SCALE GENOMIC DNA]</scope>
    <source>
        <tissue evidence="1">Muscle</tissue>
    </source>
</reference>
<dbReference type="InterPro" id="IPR001611">
    <property type="entry name" value="Leu-rich_rpt"/>
</dbReference>
<sequence>MVENTLIKLLPSLSHLTHLNLSTNRNKITFPSCSTEILQVVGCSCPNLQLLDLNHNNRVTGEGLLYLYPSDTRIGCAKLEKLFIQDCSIEPEDVAMLIHFFPNLQIVGYKELGTSLQMLKSQPRKFSWKRRRYQYRLKLTHVDNSLSRVQRCDGDVVDFVCESCPDLENLKVLSIRLGHDELIMSPGACDIACFLIQPAKALQELYLLVRSHGINHTFVVRLLEINPLSKLKILIADAPRRTLAAPMLELTFETAYLVINNCPSIQLLGNLICWSVTSTQVAELRAVIRMCNYNLTVIHTQSNKLNNKHF</sequence>
<dbReference type="Pfam" id="PF13516">
    <property type="entry name" value="LRR_6"/>
    <property type="match status" value="1"/>
</dbReference>
<name>A0A423SW37_PENVA</name>
<evidence type="ECO:0000313" key="2">
    <source>
        <dbReference type="Proteomes" id="UP000283509"/>
    </source>
</evidence>
<dbReference type="EMBL" id="QCYY01002671">
    <property type="protein sequence ID" value="ROT68405.1"/>
    <property type="molecule type" value="Genomic_DNA"/>
</dbReference>
<organism evidence="1 2">
    <name type="scientific">Penaeus vannamei</name>
    <name type="common">Whiteleg shrimp</name>
    <name type="synonym">Litopenaeus vannamei</name>
    <dbReference type="NCBI Taxonomy" id="6689"/>
    <lineage>
        <taxon>Eukaryota</taxon>
        <taxon>Metazoa</taxon>
        <taxon>Ecdysozoa</taxon>
        <taxon>Arthropoda</taxon>
        <taxon>Crustacea</taxon>
        <taxon>Multicrustacea</taxon>
        <taxon>Malacostraca</taxon>
        <taxon>Eumalacostraca</taxon>
        <taxon>Eucarida</taxon>
        <taxon>Decapoda</taxon>
        <taxon>Dendrobranchiata</taxon>
        <taxon>Penaeoidea</taxon>
        <taxon>Penaeidae</taxon>
        <taxon>Penaeus</taxon>
    </lineage>
</organism>
<accession>A0A423SW37</accession>
<proteinExistence type="predicted"/>
<gene>
    <name evidence="1" type="ORF">C7M84_013453</name>
</gene>
<evidence type="ECO:0000313" key="1">
    <source>
        <dbReference type="EMBL" id="ROT68405.1"/>
    </source>
</evidence>
<reference evidence="1 2" key="2">
    <citation type="submission" date="2019-01" db="EMBL/GenBank/DDBJ databases">
        <title>The decoding of complex shrimp genome reveals the adaptation for benthos swimmer, frequently molting mechanism and breeding impact on genome.</title>
        <authorList>
            <person name="Sun Y."/>
            <person name="Gao Y."/>
            <person name="Yu Y."/>
        </authorList>
    </citation>
    <scope>NUCLEOTIDE SEQUENCE [LARGE SCALE GENOMIC DNA]</scope>
    <source>
        <tissue evidence="1">Muscle</tissue>
    </source>
</reference>
<dbReference type="Gene3D" id="3.80.10.10">
    <property type="entry name" value="Ribonuclease Inhibitor"/>
    <property type="match status" value="1"/>
</dbReference>
<dbReference type="SUPFAM" id="SSF52047">
    <property type="entry name" value="RNI-like"/>
    <property type="match status" value="1"/>
</dbReference>
<dbReference type="InterPro" id="IPR032675">
    <property type="entry name" value="LRR_dom_sf"/>
</dbReference>
<dbReference type="Proteomes" id="UP000283509">
    <property type="component" value="Unassembled WGS sequence"/>
</dbReference>
<protein>
    <submittedName>
        <fullName evidence="1">Uncharacterized protein</fullName>
    </submittedName>
</protein>
<dbReference type="OrthoDB" id="63112at2759"/>
<keyword evidence="2" id="KW-1185">Reference proteome</keyword>
<comment type="caution">
    <text evidence="1">The sequence shown here is derived from an EMBL/GenBank/DDBJ whole genome shotgun (WGS) entry which is preliminary data.</text>
</comment>
<dbReference type="AlphaFoldDB" id="A0A423SW37"/>